<keyword evidence="1" id="KW-0812">Transmembrane</keyword>
<feature type="transmembrane region" description="Helical" evidence="1">
    <location>
        <begin position="202"/>
        <end position="226"/>
    </location>
</feature>
<keyword evidence="3" id="KW-0808">Transferase</keyword>
<dbReference type="Proteomes" id="UP000248553">
    <property type="component" value="Unassembled WGS sequence"/>
</dbReference>
<evidence type="ECO:0000313" key="3">
    <source>
        <dbReference type="EMBL" id="RAK65114.1"/>
    </source>
</evidence>
<feature type="transmembrane region" description="Helical" evidence="1">
    <location>
        <begin position="145"/>
        <end position="165"/>
    </location>
</feature>
<feature type="transmembrane region" description="Helical" evidence="1">
    <location>
        <begin position="308"/>
        <end position="328"/>
    </location>
</feature>
<dbReference type="OrthoDB" id="9796461at2"/>
<comment type="caution">
    <text evidence="3">The sequence shown here is derived from an EMBL/GenBank/DDBJ whole genome shotgun (WGS) entry which is preliminary data.</text>
</comment>
<dbReference type="GO" id="GO:0016747">
    <property type="term" value="F:acyltransferase activity, transferring groups other than amino-acyl groups"/>
    <property type="evidence" value="ECO:0007669"/>
    <property type="project" value="InterPro"/>
</dbReference>
<feature type="transmembrane region" description="Helical" evidence="1">
    <location>
        <begin position="55"/>
        <end position="75"/>
    </location>
</feature>
<dbReference type="InterPro" id="IPR002656">
    <property type="entry name" value="Acyl_transf_3_dom"/>
</dbReference>
<dbReference type="Pfam" id="PF01757">
    <property type="entry name" value="Acyl_transf_3"/>
    <property type="match status" value="1"/>
</dbReference>
<dbReference type="PANTHER" id="PTHR23028">
    <property type="entry name" value="ACETYLTRANSFERASE"/>
    <property type="match status" value="1"/>
</dbReference>
<feature type="transmembrane region" description="Helical" evidence="1">
    <location>
        <begin position="334"/>
        <end position="354"/>
    </location>
</feature>
<feature type="transmembrane region" description="Helical" evidence="1">
    <location>
        <begin position="96"/>
        <end position="113"/>
    </location>
</feature>
<keyword evidence="3" id="KW-0012">Acyltransferase</keyword>
<feature type="domain" description="Acyltransferase 3" evidence="2">
    <location>
        <begin position="22"/>
        <end position="343"/>
    </location>
</feature>
<evidence type="ECO:0000259" key="2">
    <source>
        <dbReference type="Pfam" id="PF01757"/>
    </source>
</evidence>
<dbReference type="AlphaFoldDB" id="A0A328BGV0"/>
<sequence length="372" mass="41555">MFAPTLASPPSAATTARAYLPALTGVRALAAYLVCLHHQNPFPAGTWPNDALREFHVGVPLFFVLSGFLITLRYFGAEQWTGRWWRRYLRNRVARIYPMFFLLTTLTYAVVFLEKGPSVFRSWLLNVTFLSGFFDDYKYTGIQQGWTLTVEECFYLVAPLAFALLRRRPRLLWLLPLALLGGGVVLVNTLGRLEHHGLFGNYLFMLLFTFFGRAVEFFAGVQLALWYRRGLLRPARGLLTAAGLLLLAAVVAALAAVRGPADEFGQETPWGVVLNNAVLPGGILLLYAGLLTERTWLSRLLGTRPLQVLGKSSYVFYLIHVGVLQQWLKHHVSASAGLGFVLLNLLAIGLYYLVEQPLNRWLRAPSAADQAA</sequence>
<feature type="transmembrane region" description="Helical" evidence="1">
    <location>
        <begin position="238"/>
        <end position="257"/>
    </location>
</feature>
<protein>
    <submittedName>
        <fullName evidence="3">Acyltransferase</fullName>
    </submittedName>
</protein>
<feature type="transmembrane region" description="Helical" evidence="1">
    <location>
        <begin position="277"/>
        <end position="296"/>
    </location>
</feature>
<feature type="transmembrane region" description="Helical" evidence="1">
    <location>
        <begin position="172"/>
        <end position="190"/>
    </location>
</feature>
<keyword evidence="1" id="KW-1133">Transmembrane helix</keyword>
<dbReference type="EMBL" id="QHKM01000005">
    <property type="protein sequence ID" value="RAK65114.1"/>
    <property type="molecule type" value="Genomic_DNA"/>
</dbReference>
<keyword evidence="1" id="KW-0472">Membrane</keyword>
<dbReference type="GO" id="GO:0016020">
    <property type="term" value="C:membrane"/>
    <property type="evidence" value="ECO:0007669"/>
    <property type="project" value="TreeGrafter"/>
</dbReference>
<dbReference type="InterPro" id="IPR050879">
    <property type="entry name" value="Acyltransferase_3"/>
</dbReference>
<reference evidence="4" key="1">
    <citation type="submission" date="2018-05" db="EMBL/GenBank/DDBJ databases">
        <authorList>
            <person name="Nie L."/>
        </authorList>
    </citation>
    <scope>NUCLEOTIDE SEQUENCE [LARGE SCALE GENOMIC DNA]</scope>
    <source>
        <strain evidence="4">NL</strain>
    </source>
</reference>
<accession>A0A328BGV0</accession>
<keyword evidence="4" id="KW-1185">Reference proteome</keyword>
<name>A0A328BGV0_9BACT</name>
<evidence type="ECO:0000313" key="4">
    <source>
        <dbReference type="Proteomes" id="UP000248553"/>
    </source>
</evidence>
<evidence type="ECO:0000256" key="1">
    <source>
        <dbReference type="SAM" id="Phobius"/>
    </source>
</evidence>
<dbReference type="PANTHER" id="PTHR23028:SF53">
    <property type="entry name" value="ACYL_TRANSF_3 DOMAIN-CONTAINING PROTEIN"/>
    <property type="match status" value="1"/>
</dbReference>
<dbReference type="RefSeq" id="WP_111479199.1">
    <property type="nucleotide sequence ID" value="NZ_QHKM01000005.1"/>
</dbReference>
<dbReference type="GO" id="GO:0009103">
    <property type="term" value="P:lipopolysaccharide biosynthetic process"/>
    <property type="evidence" value="ECO:0007669"/>
    <property type="project" value="TreeGrafter"/>
</dbReference>
<organism evidence="3 4">
    <name type="scientific">Hymenobacter edaphi</name>
    <dbReference type="NCBI Taxonomy" id="2211146"/>
    <lineage>
        <taxon>Bacteria</taxon>
        <taxon>Pseudomonadati</taxon>
        <taxon>Bacteroidota</taxon>
        <taxon>Cytophagia</taxon>
        <taxon>Cytophagales</taxon>
        <taxon>Hymenobacteraceae</taxon>
        <taxon>Hymenobacter</taxon>
    </lineage>
</organism>
<gene>
    <name evidence="3" type="ORF">DLM85_16360</name>
</gene>
<proteinExistence type="predicted"/>